<dbReference type="InterPro" id="IPR002104">
    <property type="entry name" value="Integrase_catalytic"/>
</dbReference>
<dbReference type="PROSITE" id="PS51898">
    <property type="entry name" value="TYR_RECOMBINASE"/>
    <property type="match status" value="1"/>
</dbReference>
<reference evidence="5" key="1">
    <citation type="journal article" date="2019" name="Int. J. Syst. Evol. Microbiol.">
        <title>The Global Catalogue of Microorganisms (GCM) 10K type strain sequencing project: providing services to taxonomists for standard genome sequencing and annotation.</title>
        <authorList>
            <consortium name="The Broad Institute Genomics Platform"/>
            <consortium name="The Broad Institute Genome Sequencing Center for Infectious Disease"/>
            <person name="Wu L."/>
            <person name="Ma J."/>
        </authorList>
    </citation>
    <scope>NUCLEOTIDE SEQUENCE [LARGE SCALE GENOMIC DNA]</scope>
    <source>
        <strain evidence="5">JCM 18961</strain>
    </source>
</reference>
<organism evidence="4 5">
    <name type="scientific">Pedococcus ginsenosidimutans</name>
    <dbReference type="NCBI Taxonomy" id="490570"/>
    <lineage>
        <taxon>Bacteria</taxon>
        <taxon>Bacillati</taxon>
        <taxon>Actinomycetota</taxon>
        <taxon>Actinomycetes</taxon>
        <taxon>Micrococcales</taxon>
        <taxon>Intrasporangiaceae</taxon>
        <taxon>Pedococcus</taxon>
    </lineage>
</organism>
<gene>
    <name evidence="4" type="ORF">GCM10025782_08940</name>
</gene>
<dbReference type="SUPFAM" id="SSF56349">
    <property type="entry name" value="DNA breaking-rejoining enzymes"/>
    <property type="match status" value="1"/>
</dbReference>
<keyword evidence="5" id="KW-1185">Reference proteome</keyword>
<dbReference type="InterPro" id="IPR011010">
    <property type="entry name" value="DNA_brk_join_enz"/>
</dbReference>
<proteinExistence type="predicted"/>
<protein>
    <recommendedName>
        <fullName evidence="3">Tyr recombinase domain-containing protein</fullName>
    </recommendedName>
</protein>
<evidence type="ECO:0000313" key="5">
    <source>
        <dbReference type="Proteomes" id="UP001500556"/>
    </source>
</evidence>
<feature type="domain" description="Tyr recombinase" evidence="3">
    <location>
        <begin position="1"/>
        <end position="85"/>
    </location>
</feature>
<accession>A0ABP8XVC1</accession>
<comment type="caution">
    <text evidence="4">The sequence shown here is derived from an EMBL/GenBank/DDBJ whole genome shotgun (WGS) entry which is preliminary data.</text>
</comment>
<sequence length="109" mass="11715">MFGTIDGGFRKPRTVSRWLFQIREANGMEWVTTHTWRKTTANVLDGSGITARMIADQLGHSRVSMTQDVYLGRGAVDPRVVQALEAADPSRGSHSVGHSDGSAASGEGS</sequence>
<keyword evidence="1" id="KW-0233">DNA recombination</keyword>
<dbReference type="Gene3D" id="1.10.443.10">
    <property type="entry name" value="Intergrase catalytic core"/>
    <property type="match status" value="1"/>
</dbReference>
<dbReference type="InterPro" id="IPR013762">
    <property type="entry name" value="Integrase-like_cat_sf"/>
</dbReference>
<dbReference type="Proteomes" id="UP001500556">
    <property type="component" value="Unassembled WGS sequence"/>
</dbReference>
<dbReference type="EMBL" id="BAABLO010000003">
    <property type="protein sequence ID" value="GAA4714740.1"/>
    <property type="molecule type" value="Genomic_DNA"/>
</dbReference>
<evidence type="ECO:0000259" key="3">
    <source>
        <dbReference type="PROSITE" id="PS51898"/>
    </source>
</evidence>
<evidence type="ECO:0000256" key="1">
    <source>
        <dbReference type="ARBA" id="ARBA00023172"/>
    </source>
</evidence>
<dbReference type="Pfam" id="PF00589">
    <property type="entry name" value="Phage_integrase"/>
    <property type="match status" value="1"/>
</dbReference>
<feature type="region of interest" description="Disordered" evidence="2">
    <location>
        <begin position="85"/>
        <end position="109"/>
    </location>
</feature>
<evidence type="ECO:0000313" key="4">
    <source>
        <dbReference type="EMBL" id="GAA4714740.1"/>
    </source>
</evidence>
<name>A0ABP8XVC1_9MICO</name>
<evidence type="ECO:0000256" key="2">
    <source>
        <dbReference type="SAM" id="MobiDB-lite"/>
    </source>
</evidence>